<feature type="region of interest" description="Disordered" evidence="1">
    <location>
        <begin position="50"/>
        <end position="74"/>
    </location>
</feature>
<dbReference type="EMBL" id="CAJNJA010066942">
    <property type="protein sequence ID" value="CAE7890999.1"/>
    <property type="molecule type" value="Genomic_DNA"/>
</dbReference>
<keyword evidence="2" id="KW-0472">Membrane</keyword>
<dbReference type="Proteomes" id="UP000601435">
    <property type="component" value="Unassembled WGS sequence"/>
</dbReference>
<keyword evidence="2" id="KW-1133">Transmembrane helix</keyword>
<keyword evidence="4" id="KW-1185">Reference proteome</keyword>
<sequence length="102" mass="10857">MRQQASPCHAKCRKAVKTMGMIYASAVIVFLCVDGVQAWLGPGPSFRPHGLQRQAADGGYPDIPEDVRGPDGIQSGMRSKLIEEARAMGDEDTPVSAGFGNP</sequence>
<dbReference type="AlphaFoldDB" id="A0A813B3N5"/>
<organism evidence="3 4">
    <name type="scientific">Symbiodinium necroappetens</name>
    <dbReference type="NCBI Taxonomy" id="1628268"/>
    <lineage>
        <taxon>Eukaryota</taxon>
        <taxon>Sar</taxon>
        <taxon>Alveolata</taxon>
        <taxon>Dinophyceae</taxon>
        <taxon>Suessiales</taxon>
        <taxon>Symbiodiniaceae</taxon>
        <taxon>Symbiodinium</taxon>
    </lineage>
</organism>
<dbReference type="OrthoDB" id="406121at2759"/>
<evidence type="ECO:0000313" key="3">
    <source>
        <dbReference type="EMBL" id="CAE7890999.1"/>
    </source>
</evidence>
<reference evidence="3" key="1">
    <citation type="submission" date="2021-02" db="EMBL/GenBank/DDBJ databases">
        <authorList>
            <person name="Dougan E. K."/>
            <person name="Rhodes N."/>
            <person name="Thang M."/>
            <person name="Chan C."/>
        </authorList>
    </citation>
    <scope>NUCLEOTIDE SEQUENCE</scope>
</reference>
<comment type="caution">
    <text evidence="3">The sequence shown here is derived from an EMBL/GenBank/DDBJ whole genome shotgun (WGS) entry which is preliminary data.</text>
</comment>
<gene>
    <name evidence="3" type="primary">STIPL1</name>
    <name evidence="3" type="ORF">SNEC2469_LOCUS29610</name>
</gene>
<feature type="transmembrane region" description="Helical" evidence="2">
    <location>
        <begin position="21"/>
        <end position="40"/>
    </location>
</feature>
<feature type="non-terminal residue" evidence="3">
    <location>
        <position position="102"/>
    </location>
</feature>
<evidence type="ECO:0000256" key="2">
    <source>
        <dbReference type="SAM" id="Phobius"/>
    </source>
</evidence>
<accession>A0A813B3N5</accession>
<protein>
    <submittedName>
        <fullName evidence="3">STIPL1 protein</fullName>
    </submittedName>
</protein>
<name>A0A813B3N5_9DINO</name>
<evidence type="ECO:0000313" key="4">
    <source>
        <dbReference type="Proteomes" id="UP000601435"/>
    </source>
</evidence>
<keyword evidence="2" id="KW-0812">Transmembrane</keyword>
<evidence type="ECO:0000256" key="1">
    <source>
        <dbReference type="SAM" id="MobiDB-lite"/>
    </source>
</evidence>
<proteinExistence type="predicted"/>